<organism evidence="1 2">
    <name type="scientific">Tenacibaculum phage Gundel_1</name>
    <dbReference type="NCBI Taxonomy" id="2745672"/>
    <lineage>
        <taxon>Viruses</taxon>
        <taxon>Duplodnaviria</taxon>
        <taxon>Heunggongvirae</taxon>
        <taxon>Uroviricota</taxon>
        <taxon>Caudoviricetes</taxon>
        <taxon>Pachyviridae</taxon>
        <taxon>Gundelvirus</taxon>
        <taxon>Gundelvirus Gundel</taxon>
    </lineage>
</organism>
<evidence type="ECO:0000313" key="2">
    <source>
        <dbReference type="Proteomes" id="UP000693868"/>
    </source>
</evidence>
<dbReference type="Proteomes" id="UP000693868">
    <property type="component" value="Segment"/>
</dbReference>
<accession>A0A8E4ZK38</accession>
<gene>
    <name evidence="1" type="ORF">Gundel1_106</name>
</gene>
<protein>
    <submittedName>
        <fullName evidence="1">Uncharacterized protein</fullName>
    </submittedName>
</protein>
<proteinExistence type="predicted"/>
<sequence length="127" mass="14651">MGKFYKQKKIVIPIYGQDMYFIDTNDCDKLNNTHATEEEKEPYAVALTLYKYKNGDSNAYYAIVLNTKSSHGKPSIGVLAHECLHIVNMISHNLGMKPDFKNDEPQAYLLDYLVDKAMKFYYPKTLI</sequence>
<name>A0A8E4ZK38_9CAUD</name>
<keyword evidence="2" id="KW-1185">Reference proteome</keyword>
<evidence type="ECO:0000313" key="1">
    <source>
        <dbReference type="EMBL" id="QQV91428.1"/>
    </source>
</evidence>
<reference evidence="1" key="1">
    <citation type="submission" date="2020-07" db="EMBL/GenBank/DDBJ databases">
        <title>Highly diverse flavobacterial phages as mortality factor during North Sea spring blooms.</title>
        <authorList>
            <person name="Bartlau N."/>
            <person name="Wichels A."/>
            <person name="Krohne G."/>
            <person name="Adriaenssens E.M."/>
            <person name="Heins A."/>
            <person name="Fuchs B.M."/>
            <person name="Amann R."/>
            <person name="Moraru C."/>
        </authorList>
    </citation>
    <scope>NUCLEOTIDE SEQUENCE</scope>
</reference>
<dbReference type="EMBL" id="MT732474">
    <property type="protein sequence ID" value="QQV91428.1"/>
    <property type="molecule type" value="Genomic_DNA"/>
</dbReference>